<accession>A0A3P7IFK9</accession>
<gene>
    <name evidence="2" type="ORF">SVUK_LOCUS3324</name>
</gene>
<protein>
    <submittedName>
        <fullName evidence="2">Uncharacterized protein</fullName>
    </submittedName>
</protein>
<evidence type="ECO:0000256" key="1">
    <source>
        <dbReference type="SAM" id="MobiDB-lite"/>
    </source>
</evidence>
<reference evidence="2 3" key="1">
    <citation type="submission" date="2018-11" db="EMBL/GenBank/DDBJ databases">
        <authorList>
            <consortium name="Pathogen Informatics"/>
        </authorList>
    </citation>
    <scope>NUCLEOTIDE SEQUENCE [LARGE SCALE GENOMIC DNA]</scope>
</reference>
<keyword evidence="3" id="KW-1185">Reference proteome</keyword>
<sequence length="42" mass="4785">MGKGHRLTKSGNGSTSISYHQCRNSHWTTSRYSRSSENGEWI</sequence>
<name>A0A3P7IFK9_STRVU</name>
<evidence type="ECO:0000313" key="3">
    <source>
        <dbReference type="Proteomes" id="UP000270094"/>
    </source>
</evidence>
<dbReference type="EMBL" id="UYYB01008434">
    <property type="protein sequence ID" value="VDM68326.1"/>
    <property type="molecule type" value="Genomic_DNA"/>
</dbReference>
<dbReference type="Proteomes" id="UP000270094">
    <property type="component" value="Unassembled WGS sequence"/>
</dbReference>
<evidence type="ECO:0000313" key="2">
    <source>
        <dbReference type="EMBL" id="VDM68326.1"/>
    </source>
</evidence>
<feature type="region of interest" description="Disordered" evidence="1">
    <location>
        <begin position="1"/>
        <end position="42"/>
    </location>
</feature>
<dbReference type="AlphaFoldDB" id="A0A3P7IFK9"/>
<feature type="compositionally biased region" description="Polar residues" evidence="1">
    <location>
        <begin position="9"/>
        <end position="42"/>
    </location>
</feature>
<proteinExistence type="predicted"/>
<organism evidence="2 3">
    <name type="scientific">Strongylus vulgaris</name>
    <name type="common">Blood worm</name>
    <dbReference type="NCBI Taxonomy" id="40348"/>
    <lineage>
        <taxon>Eukaryota</taxon>
        <taxon>Metazoa</taxon>
        <taxon>Ecdysozoa</taxon>
        <taxon>Nematoda</taxon>
        <taxon>Chromadorea</taxon>
        <taxon>Rhabditida</taxon>
        <taxon>Rhabditina</taxon>
        <taxon>Rhabditomorpha</taxon>
        <taxon>Strongyloidea</taxon>
        <taxon>Strongylidae</taxon>
        <taxon>Strongylus</taxon>
    </lineage>
</organism>